<dbReference type="EMBL" id="CAXAMN010028583">
    <property type="protein sequence ID" value="CAK9117070.1"/>
    <property type="molecule type" value="Genomic_DNA"/>
</dbReference>
<evidence type="ECO:0000256" key="2">
    <source>
        <dbReference type="SAM" id="MobiDB-lite"/>
    </source>
</evidence>
<keyword evidence="1" id="KW-0677">Repeat</keyword>
<dbReference type="Gene3D" id="2.20.110.10">
    <property type="entry name" value="Histone H3 K4-specific methyltransferase SET7/9 N-terminal domain"/>
    <property type="match status" value="1"/>
</dbReference>
<evidence type="ECO:0000313" key="4">
    <source>
        <dbReference type="Proteomes" id="UP001642484"/>
    </source>
</evidence>
<dbReference type="PANTHER" id="PTHR43215">
    <property type="entry name" value="RADIAL SPOKE HEAD 1 HOMOLOG"/>
    <property type="match status" value="1"/>
</dbReference>
<evidence type="ECO:0000313" key="3">
    <source>
        <dbReference type="EMBL" id="CAK9117070.1"/>
    </source>
</evidence>
<evidence type="ECO:0000256" key="1">
    <source>
        <dbReference type="ARBA" id="ARBA00022737"/>
    </source>
</evidence>
<dbReference type="SMART" id="SM00698">
    <property type="entry name" value="MORN"/>
    <property type="match status" value="4"/>
</dbReference>
<dbReference type="PANTHER" id="PTHR43215:SF14">
    <property type="entry name" value="RADIAL SPOKE HEAD 1 HOMOLOG"/>
    <property type="match status" value="1"/>
</dbReference>
<gene>
    <name evidence="3" type="ORF">CCMP2556_LOCUS54496</name>
</gene>
<dbReference type="Proteomes" id="UP001642484">
    <property type="component" value="Unassembled WGS sequence"/>
</dbReference>
<protein>
    <submittedName>
        <fullName evidence="3">Uncharacterized protein</fullName>
    </submittedName>
</protein>
<reference evidence="3 4" key="1">
    <citation type="submission" date="2024-02" db="EMBL/GenBank/DDBJ databases">
        <authorList>
            <person name="Chen Y."/>
            <person name="Shah S."/>
            <person name="Dougan E. K."/>
            <person name="Thang M."/>
            <person name="Chan C."/>
        </authorList>
    </citation>
    <scope>NUCLEOTIDE SEQUENCE [LARGE SCALE GENOMIC DNA]</scope>
</reference>
<proteinExistence type="predicted"/>
<feature type="region of interest" description="Disordered" evidence="2">
    <location>
        <begin position="384"/>
        <end position="419"/>
    </location>
</feature>
<comment type="caution">
    <text evidence="3">The sequence shown here is derived from an EMBL/GenBank/DDBJ whole genome shotgun (WGS) entry which is preliminary data.</text>
</comment>
<dbReference type="InterPro" id="IPR003409">
    <property type="entry name" value="MORN"/>
</dbReference>
<dbReference type="SUPFAM" id="SSF82185">
    <property type="entry name" value="Histone H3 K4-specific methyltransferase SET7/9 N-terminal domain"/>
    <property type="match status" value="2"/>
</dbReference>
<accession>A0ABP0SX84</accession>
<keyword evidence="4" id="KW-1185">Reference proteome</keyword>
<sequence>MASDEYAELFAEDPEAFLQVPLPPNLPRLLDDAERARKADVKTELKDFCPVALVETGELVKAAMKFMRQPMRYRTAKLPPKLPPEVSKEERLAVGNPATTRDTSPFSLWEASVAELICQGLVETGECRNRLFDFSMRIVPFSAAWTSTESAKFQELCARFDEVAEVTVRGRAVKGPRWLTAEKRSEGQRERWNPPVTIGWGLPDGKAMYLNGDTYDGTYVEGLRAGKGIYTFKKFGDSYEGKYEENRKHGFGKMIYRNNISEEEDPPDENAPPRGGSYLGNFTAGLRGCAANVNPDEAPSEGTFTYVNGDVYAGQWREGKKQGKGTYTFAKDGTQLIGEWEEGKITSGKWVFPNGTFYCGKFRYNKPFGKGVWVFKNGNQLTGDYVQKEQPTEEEPPDDETAPRPDPKARGTFGETDVSGGWGNMSWSFETLTNDCIELGGHTAIDKFIVEADIDGDKRMKLLACMAWTRLVGLM</sequence>
<organism evidence="3 4">
    <name type="scientific">Durusdinium trenchii</name>
    <dbReference type="NCBI Taxonomy" id="1381693"/>
    <lineage>
        <taxon>Eukaryota</taxon>
        <taxon>Sar</taxon>
        <taxon>Alveolata</taxon>
        <taxon>Dinophyceae</taxon>
        <taxon>Suessiales</taxon>
        <taxon>Symbiodiniaceae</taxon>
        <taxon>Durusdinium</taxon>
    </lineage>
</organism>
<dbReference type="Pfam" id="PF02493">
    <property type="entry name" value="MORN"/>
    <property type="match status" value="4"/>
</dbReference>
<name>A0ABP0SX84_9DINO</name>